<comment type="caution">
    <text evidence="3">The sequence shown here is derived from an EMBL/GenBank/DDBJ whole genome shotgun (WGS) entry which is preliminary data.</text>
</comment>
<feature type="chain" id="PRO_5046189191" description="Peptidase S1" evidence="2">
    <location>
        <begin position="25"/>
        <end position="190"/>
    </location>
</feature>
<keyword evidence="4" id="KW-1185">Reference proteome</keyword>
<dbReference type="Proteomes" id="UP001196870">
    <property type="component" value="Unassembled WGS sequence"/>
</dbReference>
<evidence type="ECO:0000256" key="2">
    <source>
        <dbReference type="SAM" id="SignalP"/>
    </source>
</evidence>
<proteinExistence type="predicted"/>
<dbReference type="EMBL" id="JAAGBB010000032">
    <property type="protein sequence ID" value="MBR0667237.1"/>
    <property type="molecule type" value="Genomic_DNA"/>
</dbReference>
<reference evidence="4" key="1">
    <citation type="journal article" date="2021" name="Syst. Appl. Microbiol.">
        <title>Roseomonas hellenica sp. nov., isolated from roots of wild-growing Alkanna tinctoria.</title>
        <authorList>
            <person name="Rat A."/>
            <person name="Naranjo H.D."/>
            <person name="Lebbe L."/>
            <person name="Cnockaert M."/>
            <person name="Krigas N."/>
            <person name="Grigoriadou K."/>
            <person name="Maloupa E."/>
            <person name="Willems A."/>
        </authorList>
    </citation>
    <scope>NUCLEOTIDE SEQUENCE [LARGE SCALE GENOMIC DNA]</scope>
    <source>
        <strain evidence="4">LMG 31523</strain>
    </source>
</reference>
<dbReference type="RefSeq" id="WP_211855020.1">
    <property type="nucleotide sequence ID" value="NZ_JAAGBB010000032.1"/>
</dbReference>
<feature type="signal peptide" evidence="2">
    <location>
        <begin position="1"/>
        <end position="24"/>
    </location>
</feature>
<feature type="region of interest" description="Disordered" evidence="1">
    <location>
        <begin position="26"/>
        <end position="64"/>
    </location>
</feature>
<protein>
    <recommendedName>
        <fullName evidence="5">Peptidase S1</fullName>
    </recommendedName>
</protein>
<evidence type="ECO:0000313" key="3">
    <source>
        <dbReference type="EMBL" id="MBR0667237.1"/>
    </source>
</evidence>
<evidence type="ECO:0008006" key="5">
    <source>
        <dbReference type="Google" id="ProtNLM"/>
    </source>
</evidence>
<keyword evidence="2" id="KW-0732">Signal</keyword>
<sequence length="190" mass="19898">MRASTITAGFGLAVLALASGMTLAQGTKGEGAAPQTPPQRTAPPPQARPQPQARNQPDWAAPPTYTTLDLQAGFEPDPRTIQVQAGGNFDAAALGGACIGMVNGRAPDVDINYRAGSFPLNIYARSNADTVLVINDPQGRWHCNDDTHGLNPAISFPRPQSGNYNIWVGIIGSGPAPATLSITELDMPTR</sequence>
<evidence type="ECO:0000256" key="1">
    <source>
        <dbReference type="SAM" id="MobiDB-lite"/>
    </source>
</evidence>
<organism evidence="3 4">
    <name type="scientific">Plastoroseomonas hellenica</name>
    <dbReference type="NCBI Taxonomy" id="2687306"/>
    <lineage>
        <taxon>Bacteria</taxon>
        <taxon>Pseudomonadati</taxon>
        <taxon>Pseudomonadota</taxon>
        <taxon>Alphaproteobacteria</taxon>
        <taxon>Acetobacterales</taxon>
        <taxon>Acetobacteraceae</taxon>
        <taxon>Plastoroseomonas</taxon>
    </lineage>
</organism>
<name>A0ABS5F3X2_9PROT</name>
<feature type="compositionally biased region" description="Pro residues" evidence="1">
    <location>
        <begin position="35"/>
        <end position="48"/>
    </location>
</feature>
<accession>A0ABS5F3X2</accession>
<gene>
    <name evidence="3" type="ORF">GXW71_22960</name>
</gene>
<evidence type="ECO:0000313" key="4">
    <source>
        <dbReference type="Proteomes" id="UP001196870"/>
    </source>
</evidence>